<evidence type="ECO:0000313" key="5">
    <source>
        <dbReference type="Proteomes" id="UP000831460"/>
    </source>
</evidence>
<feature type="domain" description="Secretion system C-terminal sorting" evidence="3">
    <location>
        <begin position="159"/>
        <end position="220"/>
    </location>
</feature>
<dbReference type="Proteomes" id="UP000831460">
    <property type="component" value="Chromosome"/>
</dbReference>
<dbReference type="Gene3D" id="2.60.40.3080">
    <property type="match status" value="1"/>
</dbReference>
<gene>
    <name evidence="4" type="ORF">MTP09_07530</name>
</gene>
<evidence type="ECO:0000313" key="4">
    <source>
        <dbReference type="EMBL" id="UOE39777.1"/>
    </source>
</evidence>
<evidence type="ECO:0000259" key="3">
    <source>
        <dbReference type="Pfam" id="PF18962"/>
    </source>
</evidence>
<dbReference type="EMBL" id="CP094532">
    <property type="protein sequence ID" value="UOE39777.1"/>
    <property type="molecule type" value="Genomic_DNA"/>
</dbReference>
<dbReference type="NCBIfam" id="TIGR04183">
    <property type="entry name" value="Por_Secre_tail"/>
    <property type="match status" value="1"/>
</dbReference>
<keyword evidence="5" id="KW-1185">Reference proteome</keyword>
<name>A0ABY4BKQ3_9FLAO</name>
<organism evidence="4 5">
    <name type="scientific">Chryseobacterium suipulveris</name>
    <dbReference type="NCBI Taxonomy" id="2929800"/>
    <lineage>
        <taxon>Bacteria</taxon>
        <taxon>Pseudomonadati</taxon>
        <taxon>Bacteroidota</taxon>
        <taxon>Flavobacteriia</taxon>
        <taxon>Flavobacteriales</taxon>
        <taxon>Weeksellaceae</taxon>
        <taxon>Chryseobacterium group</taxon>
        <taxon>Chryseobacterium</taxon>
    </lineage>
</organism>
<reference evidence="4 5" key="1">
    <citation type="submission" date="2022-03" db="EMBL/GenBank/DDBJ databases">
        <title>Chryseobacterium sp. isolated from particulate matters in swine house.</title>
        <authorList>
            <person name="Won M."/>
            <person name="Kim S.-J."/>
            <person name="Kwon S.-W."/>
        </authorList>
    </citation>
    <scope>NUCLEOTIDE SEQUENCE [LARGE SCALE GENOMIC DNA]</scope>
    <source>
        <strain evidence="4 5">SC2-2</strain>
    </source>
</reference>
<evidence type="ECO:0000256" key="1">
    <source>
        <dbReference type="ARBA" id="ARBA00022729"/>
    </source>
</evidence>
<evidence type="ECO:0000256" key="2">
    <source>
        <dbReference type="SAM" id="SignalP"/>
    </source>
</evidence>
<keyword evidence="1 2" id="KW-0732">Signal</keyword>
<dbReference type="InterPro" id="IPR026444">
    <property type="entry name" value="Secre_tail"/>
</dbReference>
<accession>A0ABY4BKQ3</accession>
<feature type="chain" id="PRO_5047075698" evidence="2">
    <location>
        <begin position="19"/>
        <end position="226"/>
    </location>
</feature>
<dbReference type="Pfam" id="PF18962">
    <property type="entry name" value="Por_Secre_tail"/>
    <property type="match status" value="1"/>
</dbReference>
<feature type="signal peptide" evidence="2">
    <location>
        <begin position="1"/>
        <end position="18"/>
    </location>
</feature>
<proteinExistence type="predicted"/>
<dbReference type="RefSeq" id="WP_243547575.1">
    <property type="nucleotide sequence ID" value="NZ_CP094532.1"/>
</dbReference>
<sequence length="226" mass="25872">MKKALLFILMASFCSAQHPDLVNNNWKITFVEDELHPSPWFAPPMTYNQVTKFSTVSPQLSSSFFNLISANLDYIGQDSFTVSNKTCTNEVYTGDNGEVNQFFSYLCTFFESSFIFHYYIQNNGNTKTLVITTPIFQQMHFEATNLTVEDNKLPNYSIAPNPVKDFLTVENTSGINTVSVFDISGKLVYQMKYDHAKTQKIDLQSLKTGTYFIKVNNEKMFKIVKE</sequence>
<protein>
    <submittedName>
        <fullName evidence="4">T9SS type A sorting domain-containing protein</fullName>
    </submittedName>
</protein>